<sequence length="93" mass="10005">MRLEIVSPEATLFSGEVTSVSVPGANGEFQMLNNHAPIVSILTKGSVKFTGQNISIAPEFSSKFEKVSNDTYHLPISLGTIELSDNKIIILAN</sequence>
<accession>A0A0S7EB41</accession>
<dbReference type="AlphaFoldDB" id="A0A0S7EB41"/>
<dbReference type="EMBL" id="CP013690">
    <property type="protein sequence ID" value="ALU25748.1"/>
    <property type="molecule type" value="Genomic_DNA"/>
</dbReference>
<dbReference type="GO" id="GO:0046933">
    <property type="term" value="F:proton-transporting ATP synthase activity, rotational mechanism"/>
    <property type="evidence" value="ECO:0007669"/>
    <property type="project" value="InterPro"/>
</dbReference>
<dbReference type="Gene3D" id="2.60.15.10">
    <property type="entry name" value="F0F1 ATP synthase delta/epsilon subunit, N-terminal"/>
    <property type="match status" value="1"/>
</dbReference>
<name>A0A0S7EB41_9FLAO</name>
<evidence type="ECO:0000256" key="7">
    <source>
        <dbReference type="ARBA" id="ARBA00023196"/>
    </source>
</evidence>
<gene>
    <name evidence="9" type="ORF">AS202_06200</name>
</gene>
<dbReference type="RefSeq" id="WP_006257780.1">
    <property type="nucleotide sequence ID" value="NZ_BCMQ01000002.1"/>
</dbReference>
<keyword evidence="7" id="KW-0139">CF(1)</keyword>
<comment type="function">
    <text evidence="1">Produces ATP from ADP in the presence of a proton gradient across the membrane.</text>
</comment>
<dbReference type="InterPro" id="IPR036771">
    <property type="entry name" value="ATPsynth_dsu/esu_N"/>
</dbReference>
<dbReference type="InterPro" id="IPR001469">
    <property type="entry name" value="ATP_synth_F1_dsu/esu"/>
</dbReference>
<comment type="similarity">
    <text evidence="3">Belongs to the ATPase epsilon chain family.</text>
</comment>
<evidence type="ECO:0000256" key="3">
    <source>
        <dbReference type="ARBA" id="ARBA00005712"/>
    </source>
</evidence>
<evidence type="ECO:0000313" key="9">
    <source>
        <dbReference type="EMBL" id="ALU25748.1"/>
    </source>
</evidence>
<evidence type="ECO:0000256" key="4">
    <source>
        <dbReference type="ARBA" id="ARBA00022448"/>
    </source>
</evidence>
<evidence type="ECO:0000256" key="5">
    <source>
        <dbReference type="ARBA" id="ARBA00023065"/>
    </source>
</evidence>
<keyword evidence="6" id="KW-0472">Membrane</keyword>
<evidence type="ECO:0000256" key="1">
    <source>
        <dbReference type="ARBA" id="ARBA00003543"/>
    </source>
</evidence>
<keyword evidence="7" id="KW-0066">ATP synthesis</keyword>
<dbReference type="CDD" id="cd12152">
    <property type="entry name" value="F1-ATPase_delta"/>
    <property type="match status" value="1"/>
</dbReference>
<organism evidence="9 10">
    <name type="scientific">Myroides odoratimimus</name>
    <dbReference type="NCBI Taxonomy" id="76832"/>
    <lineage>
        <taxon>Bacteria</taxon>
        <taxon>Pseudomonadati</taxon>
        <taxon>Bacteroidota</taxon>
        <taxon>Flavobacteriia</taxon>
        <taxon>Flavobacteriales</taxon>
        <taxon>Flavobacteriaceae</taxon>
        <taxon>Myroides</taxon>
    </lineage>
</organism>
<evidence type="ECO:0000313" key="10">
    <source>
        <dbReference type="Proteomes" id="UP000069030"/>
    </source>
</evidence>
<evidence type="ECO:0000259" key="8">
    <source>
        <dbReference type="Pfam" id="PF02823"/>
    </source>
</evidence>
<dbReference type="Pfam" id="PF02823">
    <property type="entry name" value="ATP-synt_DE_N"/>
    <property type="match status" value="1"/>
</dbReference>
<protein>
    <submittedName>
        <fullName evidence="9">ATP synthase subunit delta</fullName>
    </submittedName>
</protein>
<feature type="domain" description="ATP synthase F1 complex delta/epsilon subunit N-terminal" evidence="8">
    <location>
        <begin position="1"/>
        <end position="52"/>
    </location>
</feature>
<dbReference type="SUPFAM" id="SSF51344">
    <property type="entry name" value="Epsilon subunit of F1F0-ATP synthase N-terminal domain"/>
    <property type="match status" value="1"/>
</dbReference>
<proteinExistence type="inferred from homology"/>
<dbReference type="InterPro" id="IPR020546">
    <property type="entry name" value="ATP_synth_F1_dsu/esu_N"/>
</dbReference>
<reference evidence="9 10" key="1">
    <citation type="journal article" date="2016" name="J. Zhejiang Univ. Sci. B">
        <title>Antibiotic resistance mechanisms of Myroides sp.</title>
        <authorList>
            <person name="Hu S."/>
            <person name="Yuan S."/>
            <person name="Qu H."/>
            <person name="Jiang T."/>
            <person name="Zhou Y."/>
            <person name="Wang M."/>
            <person name="Ming D."/>
        </authorList>
    </citation>
    <scope>NUCLEOTIDE SEQUENCE [LARGE SCALE GENOMIC DNA]</scope>
    <source>
        <strain evidence="9 10">PR63039</strain>
    </source>
</reference>
<keyword evidence="5" id="KW-0406">Ion transport</keyword>
<dbReference type="Proteomes" id="UP000069030">
    <property type="component" value="Chromosome"/>
</dbReference>
<comment type="subcellular location">
    <subcellularLocation>
        <location evidence="2">Endomembrane system</location>
        <topology evidence="2">Peripheral membrane protein</topology>
    </subcellularLocation>
</comment>
<dbReference type="GO" id="GO:0012505">
    <property type="term" value="C:endomembrane system"/>
    <property type="evidence" value="ECO:0007669"/>
    <property type="project" value="UniProtKB-SubCell"/>
</dbReference>
<evidence type="ECO:0000256" key="2">
    <source>
        <dbReference type="ARBA" id="ARBA00004184"/>
    </source>
</evidence>
<dbReference type="eggNOG" id="COG0355">
    <property type="taxonomic scope" value="Bacteria"/>
</dbReference>
<evidence type="ECO:0000256" key="6">
    <source>
        <dbReference type="ARBA" id="ARBA00023136"/>
    </source>
</evidence>
<keyword evidence="4" id="KW-0813">Transport</keyword>
<dbReference type="GO" id="GO:0045259">
    <property type="term" value="C:proton-transporting ATP synthase complex"/>
    <property type="evidence" value="ECO:0007669"/>
    <property type="project" value="UniProtKB-KW"/>
</dbReference>
<dbReference type="KEGG" id="mod:AS202_06200"/>